<reference evidence="1" key="1">
    <citation type="submission" date="2022-04" db="EMBL/GenBank/DDBJ databases">
        <title>Genome of the entomopathogenic fungus Entomophthora muscae.</title>
        <authorList>
            <person name="Elya C."/>
            <person name="Lovett B.R."/>
            <person name="Lee E."/>
            <person name="Macias A.M."/>
            <person name="Hajek A.E."/>
            <person name="De Bivort B.L."/>
            <person name="Kasson M.T."/>
            <person name="De Fine Licht H.H."/>
            <person name="Stajich J.E."/>
        </authorList>
    </citation>
    <scope>NUCLEOTIDE SEQUENCE</scope>
    <source>
        <strain evidence="1">Berkeley</strain>
    </source>
</reference>
<evidence type="ECO:0000313" key="2">
    <source>
        <dbReference type="Proteomes" id="UP001165960"/>
    </source>
</evidence>
<protein>
    <submittedName>
        <fullName evidence="1">Uncharacterized protein</fullName>
    </submittedName>
</protein>
<dbReference type="Proteomes" id="UP001165960">
    <property type="component" value="Unassembled WGS sequence"/>
</dbReference>
<dbReference type="EMBL" id="QTSX02001496">
    <property type="protein sequence ID" value="KAJ9081142.1"/>
    <property type="molecule type" value="Genomic_DNA"/>
</dbReference>
<proteinExistence type="predicted"/>
<sequence length="269" mass="29899">MFVLYLAQRMRVYGLSHQLIRMLALVDVTLGLGVVLMVAVGQYLGHDAAFKSEVFCPLFGFIANYFSGLSALLIGLLSFERYCLICHHFSLKTQIGWYVVVVFGAVFLVGAAGSSATNSFSPDPTFSYCWPSGTGWATVANSCLTLTFIASLVVLTFCYIAIFVSCYRWNRPSNRMQLTIKAEAARVSRRAALQAIFFIVMYHLCFLPKFISTMWQMLGNPQTHPFVLYMLGPVGISLSTAINPLMVIFLHSSFREEAAVVLGMDNDQD</sequence>
<keyword evidence="2" id="KW-1185">Reference proteome</keyword>
<gene>
    <name evidence="1" type="ORF">DSO57_1017848</name>
</gene>
<accession>A0ACC2U2L2</accession>
<evidence type="ECO:0000313" key="1">
    <source>
        <dbReference type="EMBL" id="KAJ9081142.1"/>
    </source>
</evidence>
<name>A0ACC2U2L2_9FUNG</name>
<comment type="caution">
    <text evidence="1">The sequence shown here is derived from an EMBL/GenBank/DDBJ whole genome shotgun (WGS) entry which is preliminary data.</text>
</comment>
<organism evidence="1 2">
    <name type="scientific">Entomophthora muscae</name>
    <dbReference type="NCBI Taxonomy" id="34485"/>
    <lineage>
        <taxon>Eukaryota</taxon>
        <taxon>Fungi</taxon>
        <taxon>Fungi incertae sedis</taxon>
        <taxon>Zoopagomycota</taxon>
        <taxon>Entomophthoromycotina</taxon>
        <taxon>Entomophthoromycetes</taxon>
        <taxon>Entomophthorales</taxon>
        <taxon>Entomophthoraceae</taxon>
        <taxon>Entomophthora</taxon>
    </lineage>
</organism>